<evidence type="ECO:0000256" key="1">
    <source>
        <dbReference type="SAM" id="Coils"/>
    </source>
</evidence>
<dbReference type="OMA" id="FREVNME"/>
<keyword evidence="1" id="KW-0175">Coiled coil</keyword>
<accession>A0A060SL27</accession>
<dbReference type="OrthoDB" id="2755196at2759"/>
<feature type="compositionally biased region" description="Polar residues" evidence="2">
    <location>
        <begin position="267"/>
        <end position="278"/>
    </location>
</feature>
<name>A0A060SL27_PYCCI</name>
<evidence type="ECO:0000313" key="4">
    <source>
        <dbReference type="Proteomes" id="UP000029665"/>
    </source>
</evidence>
<feature type="region of interest" description="Disordered" evidence="2">
    <location>
        <begin position="504"/>
        <end position="532"/>
    </location>
</feature>
<proteinExistence type="predicted"/>
<protein>
    <submittedName>
        <fullName evidence="3">Uncharacterized protein</fullName>
    </submittedName>
</protein>
<feature type="compositionally biased region" description="Polar residues" evidence="2">
    <location>
        <begin position="120"/>
        <end position="134"/>
    </location>
</feature>
<dbReference type="Proteomes" id="UP000029665">
    <property type="component" value="Unassembled WGS sequence"/>
</dbReference>
<sequence>MPGTASSSAGPSTSSSGWGSGSFGGNAWSASSDHANTGRSATDSRGRDDPPDAPSASFGPAWGPPSNDWAASASSHDPGWGDPTTGQPIAPAINDKATAEADVWGDSVSKAKEPPAVPTPQWNISTPRSPQQSPQRERTGTTSTTTRATDTVRRAGASLVNRVARPLATATTSTTTTTTASEDASAIALANDMRKEEMRMLSYGVPAPTAVAGPSGTSGGTPSKPNPFAFPSYTPAEKMLDVVQEPLSTGAVREINMAEGGGEASVLGSSGASRANSPVPQPLPVPTVEKPSTVFSQWENYVRTLAKAVALKIDLYTLEEARQKQRALQRSSQYQSASLVAVHAQIEKIRGEHDLKLRRTQKKFDELMERLVRFPTSGPSTVVDPGVPPEVEEIRNYVAGINEWLEKIRPTVQEQEEKARVAAQEKREEEETMQAEAEARAAAVEEARSQVAALTTRVDDLDEKMTDLESQFEDLRVAPLDVDNVISRLLGQVAEELGITIRMPKEPSLSAQSQPEEGEVPVEPPPPPKSEKELAEECERLERQLAECTTLLERLLEQVHDQKARNVPKDLVYHQLAADHAAMELRLQELRQRQQDDSVVIDSNRAEIANVWALLQQATDREPPPQPPLASADDVYKQVLPILRPELRRSMVEAMNELRRGVDEALSKQEEDLCAQLFAACQPAIRLIQAMKNISDRQPEMLMPPPPPPAQSVQ</sequence>
<dbReference type="HOGENOM" id="CLU_386911_0_0_1"/>
<reference evidence="3" key="1">
    <citation type="submission" date="2014-01" db="EMBL/GenBank/DDBJ databases">
        <title>The genome of the white-rot fungus Pycnoporus cinnabarinus: a basidiomycete model with a versatile arsenal for lignocellulosic biomass breakdown.</title>
        <authorList>
            <person name="Levasseur A."/>
            <person name="Lomascolo A."/>
            <person name="Ruiz-Duenas F.J."/>
            <person name="Uzan E."/>
            <person name="Piumi F."/>
            <person name="Kues U."/>
            <person name="Ram A.F.J."/>
            <person name="Murat C."/>
            <person name="Haon M."/>
            <person name="Benoit I."/>
            <person name="Arfi Y."/>
            <person name="Chevret D."/>
            <person name="Drula E."/>
            <person name="Kwon M.J."/>
            <person name="Gouret P."/>
            <person name="Lesage-Meessen L."/>
            <person name="Lombard V."/>
            <person name="Mariette J."/>
            <person name="Noirot C."/>
            <person name="Park J."/>
            <person name="Patyshakuliyeva A."/>
            <person name="Wieneger R.A.B."/>
            <person name="Wosten H.A.B."/>
            <person name="Martin F."/>
            <person name="Coutinho P.M."/>
            <person name="de Vries R."/>
            <person name="Martinez A.T."/>
            <person name="Klopp C."/>
            <person name="Pontarotti P."/>
            <person name="Henrissat B."/>
            <person name="Record E."/>
        </authorList>
    </citation>
    <scope>NUCLEOTIDE SEQUENCE [LARGE SCALE GENOMIC DNA]</scope>
    <source>
        <strain evidence="3">BRFM137</strain>
    </source>
</reference>
<dbReference type="EMBL" id="CCBP010000118">
    <property type="protein sequence ID" value="CDO72914.1"/>
    <property type="molecule type" value="Genomic_DNA"/>
</dbReference>
<evidence type="ECO:0000256" key="2">
    <source>
        <dbReference type="SAM" id="MobiDB-lite"/>
    </source>
</evidence>
<feature type="region of interest" description="Disordered" evidence="2">
    <location>
        <begin position="262"/>
        <end position="285"/>
    </location>
</feature>
<feature type="region of interest" description="Disordered" evidence="2">
    <location>
        <begin position="1"/>
        <end position="160"/>
    </location>
</feature>
<organism evidence="3 4">
    <name type="scientific">Pycnoporus cinnabarinus</name>
    <name type="common">Cinnabar-red polypore</name>
    <name type="synonym">Trametes cinnabarina</name>
    <dbReference type="NCBI Taxonomy" id="5643"/>
    <lineage>
        <taxon>Eukaryota</taxon>
        <taxon>Fungi</taxon>
        <taxon>Dikarya</taxon>
        <taxon>Basidiomycota</taxon>
        <taxon>Agaricomycotina</taxon>
        <taxon>Agaricomycetes</taxon>
        <taxon>Polyporales</taxon>
        <taxon>Polyporaceae</taxon>
        <taxon>Trametes</taxon>
    </lineage>
</organism>
<keyword evidence="4" id="KW-1185">Reference proteome</keyword>
<comment type="caution">
    <text evidence="3">The sequence shown here is derived from an EMBL/GenBank/DDBJ whole genome shotgun (WGS) entry which is preliminary data.</text>
</comment>
<evidence type="ECO:0000313" key="3">
    <source>
        <dbReference type="EMBL" id="CDO72914.1"/>
    </source>
</evidence>
<feature type="compositionally biased region" description="Low complexity" evidence="2">
    <location>
        <begin position="1"/>
        <end position="17"/>
    </location>
</feature>
<gene>
    <name evidence="3" type="ORF">BN946_scf185002.g99</name>
</gene>
<dbReference type="STRING" id="5643.A0A060SL27"/>
<feature type="compositionally biased region" description="Low complexity" evidence="2">
    <location>
        <begin position="140"/>
        <end position="149"/>
    </location>
</feature>
<dbReference type="AlphaFoldDB" id="A0A060SL27"/>
<feature type="coiled-coil region" evidence="1">
    <location>
        <begin position="412"/>
        <end position="478"/>
    </location>
</feature>